<dbReference type="KEGG" id="nkf:Nkreftii_002888"/>
<organism evidence="2 3">
    <name type="scientific">Candidatus Nitrospira kreftii</name>
    <dbReference type="NCBI Taxonomy" id="2652173"/>
    <lineage>
        <taxon>Bacteria</taxon>
        <taxon>Pseudomonadati</taxon>
        <taxon>Nitrospirota</taxon>
        <taxon>Nitrospiria</taxon>
        <taxon>Nitrospirales</taxon>
        <taxon>Nitrospiraceae</taxon>
        <taxon>Nitrospira</taxon>
    </lineage>
</organism>
<sequence length="49" mass="5233">MFLFFGLIAAGLNASGMAMIATNGSWTLLLSGIVLLMIHLVTRRPARVS</sequence>
<proteinExistence type="predicted"/>
<protein>
    <submittedName>
        <fullName evidence="2">Uncharacterized protein</fullName>
    </submittedName>
</protein>
<keyword evidence="1" id="KW-0472">Membrane</keyword>
<accession>A0A7S8J0I1</accession>
<keyword evidence="1" id="KW-0812">Transmembrane</keyword>
<keyword evidence="1" id="KW-1133">Transmembrane helix</keyword>
<dbReference type="EMBL" id="CP047423">
    <property type="protein sequence ID" value="QPD05114.1"/>
    <property type="molecule type" value="Genomic_DNA"/>
</dbReference>
<feature type="transmembrane region" description="Helical" evidence="1">
    <location>
        <begin position="24"/>
        <end position="42"/>
    </location>
</feature>
<reference evidence="2 3" key="1">
    <citation type="journal article" date="2020" name="ISME J.">
        <title>Enrichment and physiological characterization of a novel comammox Nitrospira indicates ammonium inhibition of complete nitrification.</title>
        <authorList>
            <person name="Sakoula D."/>
            <person name="Koch H."/>
            <person name="Frank J."/>
            <person name="Jetten M.S.M."/>
            <person name="van Kessel M.A.H.J."/>
            <person name="Lucker S."/>
        </authorList>
    </citation>
    <scope>NUCLEOTIDE SEQUENCE [LARGE SCALE GENOMIC DNA]</scope>
    <source>
        <strain evidence="2">Comreactor17</strain>
    </source>
</reference>
<dbReference type="Proteomes" id="UP000593737">
    <property type="component" value="Chromosome"/>
</dbReference>
<evidence type="ECO:0000313" key="3">
    <source>
        <dbReference type="Proteomes" id="UP000593737"/>
    </source>
</evidence>
<evidence type="ECO:0000313" key="2">
    <source>
        <dbReference type="EMBL" id="QPD05114.1"/>
    </source>
</evidence>
<dbReference type="AlphaFoldDB" id="A0A7S8J0I1"/>
<evidence type="ECO:0000256" key="1">
    <source>
        <dbReference type="SAM" id="Phobius"/>
    </source>
</evidence>
<gene>
    <name evidence="2" type="ORF">Nkreftii_002888</name>
</gene>
<name>A0A7S8J0I1_9BACT</name>